<evidence type="ECO:0000256" key="3">
    <source>
        <dbReference type="ARBA" id="ARBA00022525"/>
    </source>
</evidence>
<dbReference type="EMBL" id="GGLE01000133">
    <property type="protein sequence ID" value="MBY04259.1"/>
    <property type="molecule type" value="Transcribed_RNA"/>
</dbReference>
<evidence type="ECO:0000256" key="2">
    <source>
        <dbReference type="ARBA" id="ARBA00005669"/>
    </source>
</evidence>
<dbReference type="InterPro" id="IPR051998">
    <property type="entry name" value="Meteorin-like"/>
</dbReference>
<accession>A0A2R5L442</accession>
<dbReference type="PANTHER" id="PTHR28593:SF3">
    <property type="entry name" value="METEORIN-LIKE PROTEIN"/>
    <property type="match status" value="1"/>
</dbReference>
<dbReference type="PANTHER" id="PTHR28593">
    <property type="entry name" value="METEORIN-LIKE PROTEIN"/>
    <property type="match status" value="1"/>
</dbReference>
<dbReference type="GO" id="GO:0005615">
    <property type="term" value="C:extracellular space"/>
    <property type="evidence" value="ECO:0007669"/>
    <property type="project" value="TreeGrafter"/>
</dbReference>
<sequence length="304" mass="33801">MACDSPGCGIVPSLRAILLVACVCLSRTSSVSAFYSSEGGCDWEGSGLHRETSASPMSNELRSSREVVPVYLRCDQGTIVWHYPRGALRVLLRHGTSGRDFRACVRVASNSSGAAIHLEGHRRLLPVFQGPREDGEDTVRCFASYRGQVALFLEATPGPHLRRNTLRLWYHLTPVSSPRELLKDDTECRPCSDRELLHLYCSSDFVVEGNVSRLQHVTRRDVTEIHVRATRIHRSDSTPRGSGDTMFLLERPLKCGTRAGRGSFLFVGQLVLGRSTLRCAPRLEHWKELRDRATRKGTAACALS</sequence>
<evidence type="ECO:0000256" key="6">
    <source>
        <dbReference type="SAM" id="SignalP"/>
    </source>
</evidence>
<keyword evidence="5" id="KW-1015">Disulfide bond</keyword>
<dbReference type="GO" id="GO:0005179">
    <property type="term" value="F:hormone activity"/>
    <property type="evidence" value="ECO:0007669"/>
    <property type="project" value="TreeGrafter"/>
</dbReference>
<name>A0A2R5L442_9ACAR</name>
<protein>
    <submittedName>
        <fullName evidence="7">Putative secreted protein</fullName>
    </submittedName>
</protein>
<evidence type="ECO:0000256" key="5">
    <source>
        <dbReference type="ARBA" id="ARBA00023157"/>
    </source>
</evidence>
<reference evidence="7" key="1">
    <citation type="submission" date="2018-03" db="EMBL/GenBank/DDBJ databases">
        <title>The relapsing fever spirochete Borrelia turicatae persists in the highly oxidative environment of its soft-bodied tick vector.</title>
        <authorList>
            <person name="Bourret T.J."/>
            <person name="Boyle W.K."/>
            <person name="Valenzuela J.G."/>
            <person name="Oliveira F."/>
            <person name="Lopez J.E."/>
        </authorList>
    </citation>
    <scope>NUCLEOTIDE SEQUENCE</scope>
    <source>
        <strain evidence="7">Kansas strain/isolate</strain>
        <tissue evidence="7">Salivary glands</tissue>
    </source>
</reference>
<evidence type="ECO:0000256" key="4">
    <source>
        <dbReference type="ARBA" id="ARBA00022729"/>
    </source>
</evidence>
<evidence type="ECO:0000256" key="1">
    <source>
        <dbReference type="ARBA" id="ARBA00004613"/>
    </source>
</evidence>
<proteinExistence type="inferred from homology"/>
<comment type="subcellular location">
    <subcellularLocation>
        <location evidence="1">Secreted</location>
    </subcellularLocation>
</comment>
<evidence type="ECO:0000313" key="7">
    <source>
        <dbReference type="EMBL" id="MBY04259.1"/>
    </source>
</evidence>
<comment type="similarity">
    <text evidence="2">Belongs to the meteorin family.</text>
</comment>
<feature type="signal peptide" evidence="6">
    <location>
        <begin position="1"/>
        <end position="33"/>
    </location>
</feature>
<feature type="chain" id="PRO_5015348443" evidence="6">
    <location>
        <begin position="34"/>
        <end position="304"/>
    </location>
</feature>
<keyword evidence="4 6" id="KW-0732">Signal</keyword>
<keyword evidence="3" id="KW-0964">Secreted</keyword>
<dbReference type="AlphaFoldDB" id="A0A2R5L442"/>
<organism evidence="7">
    <name type="scientific">Ornithodoros turicata</name>
    <dbReference type="NCBI Taxonomy" id="34597"/>
    <lineage>
        <taxon>Eukaryota</taxon>
        <taxon>Metazoa</taxon>
        <taxon>Ecdysozoa</taxon>
        <taxon>Arthropoda</taxon>
        <taxon>Chelicerata</taxon>
        <taxon>Arachnida</taxon>
        <taxon>Acari</taxon>
        <taxon>Parasitiformes</taxon>
        <taxon>Ixodida</taxon>
        <taxon>Ixodoidea</taxon>
        <taxon>Argasidae</taxon>
        <taxon>Ornithodorinae</taxon>
        <taxon>Ornithodoros</taxon>
    </lineage>
</organism>